<sequence>MENQKTSFIHKSEGSRLVLVRTRILLNRFPISVSKSFVLCRRRGGVVPLPAKIISSSKQFMDHSDLPSGQNDSKKMSFPAPHLRAMIETTALFVFRNGVEFEETFLERGKEKGRYLFLRKSDPFHAFYQRHLTRFIEEGDPLDLLKDKSLGVYKCHMDSVKGRAANRLKWEQRMQRLKDERAAKIPDM</sequence>
<protein>
    <recommendedName>
        <fullName evidence="2">SURP motif domain-containing protein</fullName>
    </recommendedName>
</protein>
<organism evidence="3 4">
    <name type="scientific">Microthlaspi erraticum</name>
    <dbReference type="NCBI Taxonomy" id="1685480"/>
    <lineage>
        <taxon>Eukaryota</taxon>
        <taxon>Viridiplantae</taxon>
        <taxon>Streptophyta</taxon>
        <taxon>Embryophyta</taxon>
        <taxon>Tracheophyta</taxon>
        <taxon>Spermatophyta</taxon>
        <taxon>Magnoliopsida</taxon>
        <taxon>eudicotyledons</taxon>
        <taxon>Gunneridae</taxon>
        <taxon>Pentapetalae</taxon>
        <taxon>rosids</taxon>
        <taxon>malvids</taxon>
        <taxon>Brassicales</taxon>
        <taxon>Brassicaceae</taxon>
        <taxon>Coluteocarpeae</taxon>
        <taxon>Microthlaspi</taxon>
    </lineage>
</organism>
<gene>
    <name evidence="3" type="ORF">MERR_LOCUS520</name>
</gene>
<evidence type="ECO:0000313" key="3">
    <source>
        <dbReference type="EMBL" id="CAA7013286.1"/>
    </source>
</evidence>
<feature type="domain" description="SURP motif" evidence="2">
    <location>
        <begin position="86"/>
        <end position="128"/>
    </location>
</feature>
<dbReference type="InterPro" id="IPR000061">
    <property type="entry name" value="Surp"/>
</dbReference>
<dbReference type="Proteomes" id="UP000467841">
    <property type="component" value="Unassembled WGS sequence"/>
</dbReference>
<dbReference type="GO" id="GO:0000381">
    <property type="term" value="P:regulation of alternative mRNA splicing, via spliceosome"/>
    <property type="evidence" value="ECO:0007669"/>
    <property type="project" value="TreeGrafter"/>
</dbReference>
<dbReference type="PROSITE" id="PS50128">
    <property type="entry name" value="SURP"/>
    <property type="match status" value="1"/>
</dbReference>
<proteinExistence type="predicted"/>
<dbReference type="Gene3D" id="1.10.10.790">
    <property type="entry name" value="Surp module"/>
    <property type="match status" value="1"/>
</dbReference>
<evidence type="ECO:0000256" key="1">
    <source>
        <dbReference type="ARBA" id="ARBA00022664"/>
    </source>
</evidence>
<reference evidence="3" key="1">
    <citation type="submission" date="2020-01" db="EMBL/GenBank/DDBJ databases">
        <authorList>
            <person name="Mishra B."/>
        </authorList>
    </citation>
    <scope>NUCLEOTIDE SEQUENCE [LARGE SCALE GENOMIC DNA]</scope>
</reference>
<dbReference type="EMBL" id="CACVBM020000033">
    <property type="protein sequence ID" value="CAA7013286.1"/>
    <property type="molecule type" value="Genomic_DNA"/>
</dbReference>
<keyword evidence="4" id="KW-1185">Reference proteome</keyword>
<dbReference type="GO" id="GO:0003723">
    <property type="term" value="F:RNA binding"/>
    <property type="evidence" value="ECO:0007669"/>
    <property type="project" value="InterPro"/>
</dbReference>
<name>A0A6D2HC50_9BRAS</name>
<dbReference type="AlphaFoldDB" id="A0A6D2HC50"/>
<evidence type="ECO:0000313" key="4">
    <source>
        <dbReference type="Proteomes" id="UP000467841"/>
    </source>
</evidence>
<dbReference type="InterPro" id="IPR045146">
    <property type="entry name" value="SF3A1"/>
</dbReference>
<dbReference type="PANTHER" id="PTHR15316">
    <property type="entry name" value="SPLICEOSOME ASSOCIATED PROTEIN 114/SWAP SPLICING FACTOR-RELATED"/>
    <property type="match status" value="1"/>
</dbReference>
<dbReference type="PANTHER" id="PTHR15316:SF1">
    <property type="entry name" value="SPLICING FACTOR 3A SUBUNIT 1"/>
    <property type="match status" value="1"/>
</dbReference>
<dbReference type="GO" id="GO:0071013">
    <property type="term" value="C:catalytic step 2 spliceosome"/>
    <property type="evidence" value="ECO:0007669"/>
    <property type="project" value="TreeGrafter"/>
</dbReference>
<dbReference type="GO" id="GO:0071004">
    <property type="term" value="C:U2-type prespliceosome"/>
    <property type="evidence" value="ECO:0007669"/>
    <property type="project" value="TreeGrafter"/>
</dbReference>
<dbReference type="SMART" id="SM00648">
    <property type="entry name" value="SWAP"/>
    <property type="match status" value="1"/>
</dbReference>
<dbReference type="SUPFAM" id="SSF109905">
    <property type="entry name" value="Surp module (SWAP domain)"/>
    <property type="match status" value="1"/>
</dbReference>
<dbReference type="GO" id="GO:0045292">
    <property type="term" value="P:mRNA cis splicing, via spliceosome"/>
    <property type="evidence" value="ECO:0007669"/>
    <property type="project" value="InterPro"/>
</dbReference>
<accession>A0A6D2HC50</accession>
<evidence type="ECO:0000259" key="2">
    <source>
        <dbReference type="PROSITE" id="PS50128"/>
    </source>
</evidence>
<comment type="caution">
    <text evidence="3">The sequence shown here is derived from an EMBL/GenBank/DDBJ whole genome shotgun (WGS) entry which is preliminary data.</text>
</comment>
<dbReference type="GO" id="GO:0005686">
    <property type="term" value="C:U2 snRNP"/>
    <property type="evidence" value="ECO:0007669"/>
    <property type="project" value="TreeGrafter"/>
</dbReference>
<dbReference type="OrthoDB" id="447637at2759"/>
<keyword evidence="1" id="KW-0507">mRNA processing</keyword>
<dbReference type="Pfam" id="PF01805">
    <property type="entry name" value="Surp"/>
    <property type="match status" value="1"/>
</dbReference>
<dbReference type="InterPro" id="IPR035967">
    <property type="entry name" value="SWAP/Surp_sf"/>
</dbReference>